<dbReference type="Pfam" id="PF02515">
    <property type="entry name" value="CoA_transf_3"/>
    <property type="match status" value="1"/>
</dbReference>
<organism evidence="2 3">
    <name type="scientific">Candidatus Nephthysia bennettiae</name>
    <dbReference type="NCBI Taxonomy" id="3127016"/>
    <lineage>
        <taxon>Bacteria</taxon>
        <taxon>Bacillati</taxon>
        <taxon>Candidatus Dormiibacterota</taxon>
        <taxon>Candidatus Dormibacteria</taxon>
        <taxon>Candidatus Dormibacterales</taxon>
        <taxon>Candidatus Dormibacteraceae</taxon>
        <taxon>Candidatus Nephthysia</taxon>
    </lineage>
</organism>
<name>A0A934KEG1_9BACT</name>
<dbReference type="PANTHER" id="PTHR48207:SF3">
    <property type="entry name" value="SUCCINATE--HYDROXYMETHYLGLUTARATE COA-TRANSFERASE"/>
    <property type="match status" value="1"/>
</dbReference>
<accession>A0A934KEG1</accession>
<dbReference type="Gene3D" id="3.30.1540.10">
    <property type="entry name" value="formyl-coa transferase, domain 3"/>
    <property type="match status" value="1"/>
</dbReference>
<evidence type="ECO:0000256" key="1">
    <source>
        <dbReference type="ARBA" id="ARBA00022679"/>
    </source>
</evidence>
<proteinExistence type="predicted"/>
<dbReference type="InterPro" id="IPR050483">
    <property type="entry name" value="CoA-transferase_III_domain"/>
</dbReference>
<dbReference type="SUPFAM" id="SSF89796">
    <property type="entry name" value="CoA-transferase family III (CaiB/BaiF)"/>
    <property type="match status" value="1"/>
</dbReference>
<keyword evidence="1 2" id="KW-0808">Transferase</keyword>
<dbReference type="RefSeq" id="WP_338204587.1">
    <property type="nucleotide sequence ID" value="NZ_JAEKNR010000216.1"/>
</dbReference>
<dbReference type="GO" id="GO:0008410">
    <property type="term" value="F:CoA-transferase activity"/>
    <property type="evidence" value="ECO:0007669"/>
    <property type="project" value="TreeGrafter"/>
</dbReference>
<evidence type="ECO:0000313" key="3">
    <source>
        <dbReference type="Proteomes" id="UP000612893"/>
    </source>
</evidence>
<protein>
    <submittedName>
        <fullName evidence="2">CoA transferase</fullName>
    </submittedName>
</protein>
<evidence type="ECO:0000313" key="2">
    <source>
        <dbReference type="EMBL" id="MBJ7600660.1"/>
    </source>
</evidence>
<dbReference type="InterPro" id="IPR003673">
    <property type="entry name" value="CoA-Trfase_fam_III"/>
</dbReference>
<sequence>MSEGNRGALDGIVVLDCGQFLAGPFCGRLLGDMGADVIKVERTKTGDDMRRGGLARVGGEAPQFLIGNRNKRSLAIDIRNPEGREVFMRLVERADVVVENYRPGTMGRQGLGYKQLSERNPRIVYCSVSGFGQTGPYRDQGGFDLIAQGMSGIMSVTGQSRDSTVRVGVSVADLTTSIYAAYGITCALIERGRTGKGQQVDVALLDSAISLMVWESAVLWSTGRAPEPIGTGSRTSVPYQAFPTADGSITVGAGNQNAWLAACEAIGRPDLAEDARYATNMDRVRHRAELVEELSRVFRTDTSAHWVERLHAAGCPAGPIYTLDQVYEDPQVQAREMKVVVQHPTAGPVNDIGFPVKLSRTPAAVRRPPPLLGQHTSQVLEDLLGIDPAEVSRLEQAGVVERRPED</sequence>
<comment type="caution">
    <text evidence="2">The sequence shown here is derived from an EMBL/GenBank/DDBJ whole genome shotgun (WGS) entry which is preliminary data.</text>
</comment>
<dbReference type="AlphaFoldDB" id="A0A934KEG1"/>
<gene>
    <name evidence="2" type="ORF">JF922_21650</name>
</gene>
<keyword evidence="3" id="KW-1185">Reference proteome</keyword>
<dbReference type="Gene3D" id="3.40.50.10540">
    <property type="entry name" value="Crotonobetainyl-coa:carnitine coa-transferase, domain 1"/>
    <property type="match status" value="1"/>
</dbReference>
<dbReference type="PANTHER" id="PTHR48207">
    <property type="entry name" value="SUCCINATE--HYDROXYMETHYLGLUTARATE COA-TRANSFERASE"/>
    <property type="match status" value="1"/>
</dbReference>
<reference evidence="2" key="1">
    <citation type="submission" date="2020-10" db="EMBL/GenBank/DDBJ databases">
        <title>Ca. Dormibacterota MAGs.</title>
        <authorList>
            <person name="Montgomery K."/>
        </authorList>
    </citation>
    <scope>NUCLEOTIDE SEQUENCE [LARGE SCALE GENOMIC DNA]</scope>
    <source>
        <strain evidence="2">SC8812_S17_10</strain>
    </source>
</reference>
<dbReference type="InterPro" id="IPR023606">
    <property type="entry name" value="CoA-Trfase_III_dom_1_sf"/>
</dbReference>
<dbReference type="InterPro" id="IPR044855">
    <property type="entry name" value="CoA-Trfase_III_dom3_sf"/>
</dbReference>
<dbReference type="Proteomes" id="UP000612893">
    <property type="component" value="Unassembled WGS sequence"/>
</dbReference>
<dbReference type="EMBL" id="JAEKNR010000216">
    <property type="protein sequence ID" value="MBJ7600660.1"/>
    <property type="molecule type" value="Genomic_DNA"/>
</dbReference>